<dbReference type="InterPro" id="IPR051784">
    <property type="entry name" value="Nod_factor_ABC_transporter"/>
</dbReference>
<dbReference type="PANTHER" id="PTHR43229">
    <property type="entry name" value="NODULATION PROTEIN J"/>
    <property type="match status" value="1"/>
</dbReference>
<feature type="transmembrane region" description="Helical" evidence="5">
    <location>
        <begin position="280"/>
        <end position="300"/>
    </location>
</feature>
<keyword evidence="2 5" id="KW-0812">Transmembrane</keyword>
<feature type="transmembrane region" description="Helical" evidence="5">
    <location>
        <begin position="26"/>
        <end position="45"/>
    </location>
</feature>
<dbReference type="Pfam" id="PF01061">
    <property type="entry name" value="ABC2_membrane"/>
    <property type="match status" value="1"/>
</dbReference>
<evidence type="ECO:0000313" key="8">
    <source>
        <dbReference type="Proteomes" id="UP000233425"/>
    </source>
</evidence>
<comment type="subcellular location">
    <subcellularLocation>
        <location evidence="1">Membrane</location>
        <topology evidence="1">Multi-pass membrane protein</topology>
    </subcellularLocation>
</comment>
<evidence type="ECO:0000256" key="4">
    <source>
        <dbReference type="ARBA" id="ARBA00023136"/>
    </source>
</evidence>
<evidence type="ECO:0000256" key="2">
    <source>
        <dbReference type="ARBA" id="ARBA00022692"/>
    </source>
</evidence>
<feature type="transmembrane region" description="Helical" evidence="5">
    <location>
        <begin position="166"/>
        <end position="185"/>
    </location>
</feature>
<keyword evidence="8" id="KW-1185">Reference proteome</keyword>
<dbReference type="AlphaFoldDB" id="A0A2N0UR08"/>
<organism evidence="7 8">
    <name type="scientific">Ruminococcus bromii</name>
    <dbReference type="NCBI Taxonomy" id="40518"/>
    <lineage>
        <taxon>Bacteria</taxon>
        <taxon>Bacillati</taxon>
        <taxon>Bacillota</taxon>
        <taxon>Clostridia</taxon>
        <taxon>Eubacteriales</taxon>
        <taxon>Oscillospiraceae</taxon>
        <taxon>Ruminococcus</taxon>
    </lineage>
</organism>
<feature type="transmembrane region" description="Helical" evidence="5">
    <location>
        <begin position="192"/>
        <end position="212"/>
    </location>
</feature>
<keyword evidence="4 5" id="KW-0472">Membrane</keyword>
<feature type="transmembrane region" description="Helical" evidence="5">
    <location>
        <begin position="120"/>
        <end position="146"/>
    </location>
</feature>
<dbReference type="RefSeq" id="WP_101029184.1">
    <property type="nucleotide sequence ID" value="NZ_CABMMZ010000056.1"/>
</dbReference>
<dbReference type="Proteomes" id="UP000233425">
    <property type="component" value="Unassembled WGS sequence"/>
</dbReference>
<dbReference type="InterPro" id="IPR013525">
    <property type="entry name" value="ABC2_TM"/>
</dbReference>
<proteinExistence type="predicted"/>
<keyword evidence="3 5" id="KW-1133">Transmembrane helix</keyword>
<name>A0A2N0UR08_9FIRM</name>
<dbReference type="EMBL" id="NNSR01000056">
    <property type="protein sequence ID" value="PKD29358.1"/>
    <property type="molecule type" value="Genomic_DNA"/>
</dbReference>
<evidence type="ECO:0000256" key="5">
    <source>
        <dbReference type="SAM" id="Phobius"/>
    </source>
</evidence>
<gene>
    <name evidence="7" type="ORF">RBATCC27255_01185</name>
</gene>
<comment type="caution">
    <text evidence="7">The sequence shown here is derived from an EMBL/GenBank/DDBJ whole genome shotgun (WGS) entry which is preliminary data.</text>
</comment>
<feature type="domain" description="ABC-2 type transporter transmembrane" evidence="6">
    <location>
        <begin position="11"/>
        <end position="238"/>
    </location>
</feature>
<protein>
    <submittedName>
        <fullName evidence="7">ABC-2 family transporter protein</fullName>
    </submittedName>
</protein>
<reference evidence="7" key="1">
    <citation type="journal article" date="2018" name="Environ. Microbiol.">
        <title>Sporulation capability and amylosome conservation among diverse human colonic and rumen isolates of the keystone starch-degrader Ruminococcus bromii.</title>
        <authorList>
            <person name="Mukhopadhya I."/>
            <person name="Morais S."/>
            <person name="Laverde-Gomez J."/>
            <person name="Sheridan P.O."/>
            <person name="Walker A.W."/>
            <person name="Kelly W."/>
            <person name="Klieve A.V."/>
            <person name="Ouwerkerk D."/>
            <person name="Duncan S.H."/>
            <person name="Louis P."/>
            <person name="Koropatkin N."/>
            <person name="Cockburn D."/>
            <person name="Kibler R."/>
            <person name="Cooper P.J."/>
            <person name="Sandoval C."/>
            <person name="Crost E."/>
            <person name="Juge N."/>
            <person name="Bayer E.A."/>
            <person name="Flint H.J."/>
        </authorList>
    </citation>
    <scope>NUCLEOTIDE SEQUENCE [LARGE SCALE GENOMIC DNA]</scope>
    <source>
        <strain evidence="7">ATCC 27255</strain>
    </source>
</reference>
<evidence type="ECO:0000256" key="1">
    <source>
        <dbReference type="ARBA" id="ARBA00004141"/>
    </source>
</evidence>
<evidence type="ECO:0000313" key="7">
    <source>
        <dbReference type="EMBL" id="PKD29358.1"/>
    </source>
</evidence>
<sequence length="310" mass="33808">MKFQRTLCSYKGMTKRNIKVYLKDKTAIIFSMMTQIIILGLYLLFLKQNYVDSMTSMLDGFNIKTEDNLINALVNSWLVSGVIGTSVVTVAMNSLSVMISDKQNKIDYDYNASSVKGSTVVLSYFSGAVINTIVISAILLTAGIAFSCISGSSFPEFTELLKLYGLVILGSVSAVLILMFVASFFKKNSTYAAFNTLISVAIGFVIGAYIPVSQFSDGVQTFVNLIPGSHIAAMIRNVLVSPCINDISTSLAGADHGMFAAEAEKAFATNLNLFGNEVDFTFMMMYSIGAILIFLVLNLVSFRFSSKRKD</sequence>
<accession>A0A2N0UR08</accession>
<dbReference type="GO" id="GO:0140359">
    <property type="term" value="F:ABC-type transporter activity"/>
    <property type="evidence" value="ECO:0007669"/>
    <property type="project" value="InterPro"/>
</dbReference>
<evidence type="ECO:0000259" key="6">
    <source>
        <dbReference type="Pfam" id="PF01061"/>
    </source>
</evidence>
<feature type="transmembrane region" description="Helical" evidence="5">
    <location>
        <begin position="77"/>
        <end position="99"/>
    </location>
</feature>
<dbReference type="PANTHER" id="PTHR43229:SF2">
    <property type="entry name" value="NODULATION PROTEIN J"/>
    <property type="match status" value="1"/>
</dbReference>
<evidence type="ECO:0000256" key="3">
    <source>
        <dbReference type="ARBA" id="ARBA00022989"/>
    </source>
</evidence>
<dbReference type="GO" id="GO:0016020">
    <property type="term" value="C:membrane"/>
    <property type="evidence" value="ECO:0007669"/>
    <property type="project" value="UniProtKB-SubCell"/>
</dbReference>